<proteinExistence type="predicted"/>
<dbReference type="SUPFAM" id="SSF55831">
    <property type="entry name" value="Thymidylate synthase/dCMP hydroxymethylase"/>
    <property type="match status" value="1"/>
</dbReference>
<name>A0A0F9ABJ9_9ZZZZ</name>
<evidence type="ECO:0000259" key="3">
    <source>
        <dbReference type="Pfam" id="PF00303"/>
    </source>
</evidence>
<evidence type="ECO:0000256" key="1">
    <source>
        <dbReference type="ARBA" id="ARBA00022603"/>
    </source>
</evidence>
<gene>
    <name evidence="4" type="ORF">LCGC14_2932290</name>
</gene>
<feature type="non-terminal residue" evidence="4">
    <location>
        <position position="145"/>
    </location>
</feature>
<dbReference type="InterPro" id="IPR023451">
    <property type="entry name" value="Thymidate_synth/dCMP_Mease_dom"/>
</dbReference>
<sequence>MGAVVEELRARPSTRRAIIGLLDPVDDHYNFTAKDYPCTQYLHFIVRNGCLDLDIHIRSNDILWGLTGVNIFEFTVFQELVASMVNIPIGKYFHIADSLHYYTDYQQRMDNILQAPHFDIYDHTAPFTIHRISSNHSLANMDIAL</sequence>
<organism evidence="4">
    <name type="scientific">marine sediment metagenome</name>
    <dbReference type="NCBI Taxonomy" id="412755"/>
    <lineage>
        <taxon>unclassified sequences</taxon>
        <taxon>metagenomes</taxon>
        <taxon>ecological metagenomes</taxon>
    </lineage>
</organism>
<dbReference type="GO" id="GO:0032259">
    <property type="term" value="P:methylation"/>
    <property type="evidence" value="ECO:0007669"/>
    <property type="project" value="UniProtKB-KW"/>
</dbReference>
<protein>
    <recommendedName>
        <fullName evidence="3">Thymidylate synthase/dCMP hydroxymethylase domain-containing protein</fullName>
    </recommendedName>
</protein>
<dbReference type="Pfam" id="PF00303">
    <property type="entry name" value="Thymidylat_synt"/>
    <property type="match status" value="1"/>
</dbReference>
<dbReference type="GO" id="GO:0005829">
    <property type="term" value="C:cytosol"/>
    <property type="evidence" value="ECO:0007669"/>
    <property type="project" value="TreeGrafter"/>
</dbReference>
<feature type="domain" description="Thymidylate synthase/dCMP hydroxymethylase" evidence="3">
    <location>
        <begin position="3"/>
        <end position="114"/>
    </location>
</feature>
<dbReference type="InterPro" id="IPR045097">
    <property type="entry name" value="Thymidate_synth/dCMP_Mease"/>
</dbReference>
<evidence type="ECO:0000256" key="2">
    <source>
        <dbReference type="ARBA" id="ARBA00022679"/>
    </source>
</evidence>
<reference evidence="4" key="1">
    <citation type="journal article" date="2015" name="Nature">
        <title>Complex archaea that bridge the gap between prokaryotes and eukaryotes.</title>
        <authorList>
            <person name="Spang A."/>
            <person name="Saw J.H."/>
            <person name="Jorgensen S.L."/>
            <person name="Zaremba-Niedzwiedzka K."/>
            <person name="Martijn J."/>
            <person name="Lind A.E."/>
            <person name="van Eijk R."/>
            <person name="Schleper C."/>
            <person name="Guy L."/>
            <person name="Ettema T.J."/>
        </authorList>
    </citation>
    <scope>NUCLEOTIDE SEQUENCE</scope>
</reference>
<dbReference type="AlphaFoldDB" id="A0A0F9ABJ9"/>
<dbReference type="GO" id="GO:0006231">
    <property type="term" value="P:dTMP biosynthetic process"/>
    <property type="evidence" value="ECO:0007669"/>
    <property type="project" value="TreeGrafter"/>
</dbReference>
<dbReference type="GO" id="GO:0004799">
    <property type="term" value="F:thymidylate synthase activity"/>
    <property type="evidence" value="ECO:0007669"/>
    <property type="project" value="TreeGrafter"/>
</dbReference>
<dbReference type="PANTHER" id="PTHR11548:SF1">
    <property type="entry name" value="THYMIDYLATE SYNTHASE 1"/>
    <property type="match status" value="1"/>
</dbReference>
<evidence type="ECO:0000313" key="4">
    <source>
        <dbReference type="EMBL" id="KKK69611.1"/>
    </source>
</evidence>
<accession>A0A0F9ABJ9</accession>
<dbReference type="Gene3D" id="3.30.572.10">
    <property type="entry name" value="Thymidylate synthase/dCMP hydroxymethylase domain"/>
    <property type="match status" value="1"/>
</dbReference>
<dbReference type="PANTHER" id="PTHR11548">
    <property type="entry name" value="THYMIDYLATE SYNTHASE 1"/>
    <property type="match status" value="1"/>
</dbReference>
<keyword evidence="1" id="KW-0489">Methyltransferase</keyword>
<keyword evidence="2" id="KW-0808">Transferase</keyword>
<dbReference type="EMBL" id="LAZR01058565">
    <property type="protein sequence ID" value="KKK69611.1"/>
    <property type="molecule type" value="Genomic_DNA"/>
</dbReference>
<dbReference type="InterPro" id="IPR036926">
    <property type="entry name" value="Thymidate_synth/dCMP_Mease_sf"/>
</dbReference>
<comment type="caution">
    <text evidence="4">The sequence shown here is derived from an EMBL/GenBank/DDBJ whole genome shotgun (WGS) entry which is preliminary data.</text>
</comment>